<evidence type="ECO:0000256" key="4">
    <source>
        <dbReference type="ARBA" id="ARBA00022490"/>
    </source>
</evidence>
<dbReference type="PROSITE" id="PS51462">
    <property type="entry name" value="NUDIX"/>
    <property type="match status" value="1"/>
</dbReference>
<protein>
    <recommendedName>
        <fullName evidence="3 10">Isopentenyl-diphosphate Delta-isomerase</fullName>
        <shortName evidence="10">IPP isomerase</shortName>
        <ecNumber evidence="3 10">5.3.3.2</ecNumber>
    </recommendedName>
    <alternativeName>
        <fullName evidence="10">IPP:DMAPP isomerase</fullName>
    </alternativeName>
    <alternativeName>
        <fullName evidence="10">Isopentenyl pyrophosphate isomerase</fullName>
    </alternativeName>
</protein>
<evidence type="ECO:0000256" key="5">
    <source>
        <dbReference type="ARBA" id="ARBA00022723"/>
    </source>
</evidence>
<evidence type="ECO:0000256" key="7">
    <source>
        <dbReference type="ARBA" id="ARBA00023211"/>
    </source>
</evidence>
<reference evidence="12 13" key="1">
    <citation type="submission" date="2023-05" db="EMBL/GenBank/DDBJ databases">
        <title>Pseudodonghicola sp. nov.</title>
        <authorList>
            <person name="Huang J."/>
        </authorList>
    </citation>
    <scope>NUCLEOTIDE SEQUENCE [LARGE SCALE GENOMIC DNA]</scope>
    <source>
        <strain evidence="12 13">IC7</strain>
    </source>
</reference>
<keyword evidence="9 10" id="KW-0413">Isomerase</keyword>
<feature type="binding site" evidence="10">
    <location>
        <position position="82"/>
    </location>
    <ligand>
        <name>Mg(2+)</name>
        <dbReference type="ChEBI" id="CHEBI:18420"/>
    </ligand>
</feature>
<dbReference type="InterPro" id="IPR056375">
    <property type="entry name" value="Idi_bact"/>
</dbReference>
<dbReference type="InterPro" id="IPR015797">
    <property type="entry name" value="NUDIX_hydrolase-like_dom_sf"/>
</dbReference>
<gene>
    <name evidence="10 12" type="primary">idi</name>
    <name evidence="12" type="ORF">QO033_08845</name>
</gene>
<dbReference type="GO" id="GO:0004452">
    <property type="term" value="F:isopentenyl-diphosphate delta-isomerase activity"/>
    <property type="evidence" value="ECO:0007669"/>
    <property type="project" value="UniProtKB-EC"/>
</dbReference>
<dbReference type="Proteomes" id="UP001243757">
    <property type="component" value="Unassembled WGS sequence"/>
</dbReference>
<dbReference type="PANTHER" id="PTHR10885">
    <property type="entry name" value="ISOPENTENYL-DIPHOSPHATE DELTA-ISOMERASE"/>
    <property type="match status" value="1"/>
</dbReference>
<feature type="binding site" evidence="10">
    <location>
        <position position="108"/>
    </location>
    <ligand>
        <name>Mn(2+)</name>
        <dbReference type="ChEBI" id="CHEBI:29035"/>
    </ligand>
</feature>
<feature type="binding site" evidence="10">
    <location>
        <position position="110"/>
    </location>
    <ligand>
        <name>Mn(2+)</name>
        <dbReference type="ChEBI" id="CHEBI:29035"/>
    </ligand>
</feature>
<dbReference type="InterPro" id="IPR000086">
    <property type="entry name" value="NUDIX_hydrolase_dom"/>
</dbReference>
<comment type="pathway">
    <text evidence="1 10">Isoprenoid biosynthesis; dimethylallyl diphosphate biosynthesis; dimethylallyl diphosphate from isopentenyl diphosphate: step 1/1.</text>
</comment>
<keyword evidence="7 10" id="KW-0464">Manganese</keyword>
<evidence type="ECO:0000313" key="13">
    <source>
        <dbReference type="Proteomes" id="UP001243757"/>
    </source>
</evidence>
<comment type="function">
    <text evidence="10">Catalyzes the 1,3-allylic rearrangement of the homoallylic substrate isopentenyl (IPP) to its highly electrophilic allylic isomer, dimethylallyl diphosphate (DMAPP).</text>
</comment>
<dbReference type="NCBIfam" id="TIGR02150">
    <property type="entry name" value="IPP_isom_1"/>
    <property type="match status" value="1"/>
</dbReference>
<evidence type="ECO:0000256" key="8">
    <source>
        <dbReference type="ARBA" id="ARBA00023229"/>
    </source>
</evidence>
<keyword evidence="6 10" id="KW-0460">Magnesium</keyword>
<proteinExistence type="inferred from homology"/>
<dbReference type="CDD" id="cd02885">
    <property type="entry name" value="NUDIX_IPP_Isomerase"/>
    <property type="match status" value="1"/>
</dbReference>
<evidence type="ECO:0000256" key="1">
    <source>
        <dbReference type="ARBA" id="ARBA00004826"/>
    </source>
</evidence>
<evidence type="ECO:0000256" key="9">
    <source>
        <dbReference type="ARBA" id="ARBA00023235"/>
    </source>
</evidence>
<comment type="cofactor">
    <cofactor evidence="10">
        <name>Mn(2+)</name>
        <dbReference type="ChEBI" id="CHEBI:29035"/>
    </cofactor>
    <text evidence="10">Binds 1 Mn(2+) ion per subunit.</text>
</comment>
<dbReference type="SUPFAM" id="SSF55811">
    <property type="entry name" value="Nudix"/>
    <property type="match status" value="1"/>
</dbReference>
<dbReference type="InterPro" id="IPR011876">
    <property type="entry name" value="IsopentenylPP_isomerase_typ1"/>
</dbReference>
<feature type="active site" evidence="10">
    <location>
        <position position="62"/>
    </location>
</feature>
<comment type="cofactor">
    <cofactor evidence="10">
        <name>Mg(2+)</name>
        <dbReference type="ChEBI" id="CHEBI:18420"/>
    </cofactor>
    <text evidence="10">Binds 1 Mg(2+) ion per subunit. The magnesium ion binds only when substrate is bound.</text>
</comment>
<dbReference type="EC" id="5.3.3.2" evidence="3 10"/>
<comment type="subcellular location">
    <subcellularLocation>
        <location evidence="10">Cytoplasm</location>
    </subcellularLocation>
</comment>
<organism evidence="12 13">
    <name type="scientific">Pseudodonghicola flavimaris</name>
    <dbReference type="NCBI Taxonomy" id="3050036"/>
    <lineage>
        <taxon>Bacteria</taxon>
        <taxon>Pseudomonadati</taxon>
        <taxon>Pseudomonadota</taxon>
        <taxon>Alphaproteobacteria</taxon>
        <taxon>Rhodobacterales</taxon>
        <taxon>Paracoccaceae</taxon>
        <taxon>Pseudodonghicola</taxon>
    </lineage>
</organism>
<dbReference type="NCBIfam" id="NF002995">
    <property type="entry name" value="PRK03759.1"/>
    <property type="match status" value="1"/>
</dbReference>
<evidence type="ECO:0000259" key="11">
    <source>
        <dbReference type="PROSITE" id="PS51462"/>
    </source>
</evidence>
<keyword evidence="13" id="KW-1185">Reference proteome</keyword>
<feature type="active site" evidence="10">
    <location>
        <position position="110"/>
    </location>
</feature>
<dbReference type="Pfam" id="PF00293">
    <property type="entry name" value="NUDIX"/>
    <property type="match status" value="1"/>
</dbReference>
<accession>A0ABT7EZK5</accession>
<evidence type="ECO:0000313" key="12">
    <source>
        <dbReference type="EMBL" id="MDK3017783.1"/>
    </source>
</evidence>
<keyword evidence="5 10" id="KW-0479">Metal-binding</keyword>
<evidence type="ECO:0000256" key="3">
    <source>
        <dbReference type="ARBA" id="ARBA00012057"/>
    </source>
</evidence>
<comment type="caution">
    <text evidence="12">The sequence shown here is derived from an EMBL/GenBank/DDBJ whole genome shotgun (WGS) entry which is preliminary data.</text>
</comment>
<keyword evidence="4 10" id="KW-0963">Cytoplasm</keyword>
<name>A0ABT7EZK5_9RHOB</name>
<dbReference type="Gene3D" id="3.90.79.10">
    <property type="entry name" value="Nucleoside Triphosphate Pyrophosphohydrolase"/>
    <property type="match status" value="1"/>
</dbReference>
<evidence type="ECO:0000256" key="6">
    <source>
        <dbReference type="ARBA" id="ARBA00022842"/>
    </source>
</evidence>
<comment type="similarity">
    <text evidence="2 10">Belongs to the IPP isomerase type 1 family.</text>
</comment>
<feature type="binding site" evidence="10">
    <location>
        <position position="28"/>
    </location>
    <ligand>
        <name>Mn(2+)</name>
        <dbReference type="ChEBI" id="CHEBI:29035"/>
    </ligand>
</feature>
<feature type="binding site" evidence="10">
    <location>
        <position position="22"/>
    </location>
    <ligand>
        <name>Mn(2+)</name>
        <dbReference type="ChEBI" id="CHEBI:29035"/>
    </ligand>
</feature>
<keyword evidence="8 10" id="KW-0414">Isoprene biosynthesis</keyword>
<dbReference type="PANTHER" id="PTHR10885:SF0">
    <property type="entry name" value="ISOPENTENYL-DIPHOSPHATE DELTA-ISOMERASE"/>
    <property type="match status" value="1"/>
</dbReference>
<sequence length="180" mass="21111">MTPQIPAWIDGRLQPADKLAVHRQGLRHKAVSVFVLRESDILLQRRALGKYHTPGLWTNTCCTHPFWDEEPSHCAVRRLQEELGLTGIYPEFRHHLEYRAEVGNGMVEHEEVDVFVAPVHRDIRITPDPEEVMATRWIDYHDLRAELTRHPQRFTPWLRIYLNNHADRIFGPGLGRSMQR</sequence>
<dbReference type="PIRSF" id="PIRSF018427">
    <property type="entry name" value="Isopntndiph_ism"/>
    <property type="match status" value="1"/>
</dbReference>
<comment type="catalytic activity">
    <reaction evidence="10">
        <text>isopentenyl diphosphate = dimethylallyl diphosphate</text>
        <dbReference type="Rhea" id="RHEA:23284"/>
        <dbReference type="ChEBI" id="CHEBI:57623"/>
        <dbReference type="ChEBI" id="CHEBI:128769"/>
        <dbReference type="EC" id="5.3.3.2"/>
    </reaction>
</comment>
<dbReference type="EMBL" id="JASNJD010000005">
    <property type="protein sequence ID" value="MDK3017783.1"/>
    <property type="molecule type" value="Genomic_DNA"/>
</dbReference>
<evidence type="ECO:0000256" key="2">
    <source>
        <dbReference type="ARBA" id="ARBA00007579"/>
    </source>
</evidence>
<feature type="domain" description="Nudix hydrolase" evidence="11">
    <location>
        <begin position="26"/>
        <end position="160"/>
    </location>
</feature>
<dbReference type="HAMAP" id="MF_00202">
    <property type="entry name" value="Idi"/>
    <property type="match status" value="1"/>
</dbReference>
<dbReference type="RefSeq" id="WP_284480596.1">
    <property type="nucleotide sequence ID" value="NZ_JASNJD010000005.1"/>
</dbReference>
<feature type="binding site" evidence="10">
    <location>
        <position position="64"/>
    </location>
    <ligand>
        <name>Mn(2+)</name>
        <dbReference type="ChEBI" id="CHEBI:29035"/>
    </ligand>
</feature>
<evidence type="ECO:0000256" key="10">
    <source>
        <dbReference type="HAMAP-Rule" id="MF_00202"/>
    </source>
</evidence>